<evidence type="ECO:0000313" key="11">
    <source>
        <dbReference type="EMBL" id="KAI1608945.1"/>
    </source>
</evidence>
<evidence type="ECO:0000256" key="5">
    <source>
        <dbReference type="ARBA" id="ARBA00022729"/>
    </source>
</evidence>
<dbReference type="GO" id="GO:0005576">
    <property type="term" value="C:extracellular region"/>
    <property type="evidence" value="ECO:0007669"/>
    <property type="project" value="UniProtKB-SubCell"/>
</dbReference>
<dbReference type="GO" id="GO:0030600">
    <property type="term" value="F:feruloyl esterase activity"/>
    <property type="evidence" value="ECO:0007669"/>
    <property type="project" value="UniProtKB-EC"/>
</dbReference>
<dbReference type="AlphaFoldDB" id="A0AAN6DQJ3"/>
<evidence type="ECO:0000256" key="10">
    <source>
        <dbReference type="SAM" id="MobiDB-lite"/>
    </source>
</evidence>
<keyword evidence="8" id="KW-0624">Polysaccharide degradation</keyword>
<evidence type="ECO:0000256" key="9">
    <source>
        <dbReference type="ARBA" id="ARBA00034075"/>
    </source>
</evidence>
<keyword evidence="7" id="KW-0119">Carbohydrate metabolism</keyword>
<keyword evidence="12" id="KW-1185">Reference proteome</keyword>
<comment type="caution">
    <text evidence="11">The sequence shown here is derived from an EMBL/GenBank/DDBJ whole genome shotgun (WGS) entry which is preliminary data.</text>
</comment>
<keyword evidence="6 11" id="KW-0378">Hydrolase</keyword>
<accession>A0AAN6DQJ3</accession>
<dbReference type="PANTHER" id="PTHR38050:SF2">
    <property type="entry name" value="FERULOYL ESTERASE C-RELATED"/>
    <property type="match status" value="1"/>
</dbReference>
<dbReference type="EMBL" id="MU404361">
    <property type="protein sequence ID" value="KAI1608945.1"/>
    <property type="molecule type" value="Genomic_DNA"/>
</dbReference>
<keyword evidence="4" id="KW-0858">Xylan degradation</keyword>
<protein>
    <recommendedName>
        <fullName evidence="2">feruloyl esterase</fullName>
        <ecNumber evidence="2">3.1.1.73</ecNumber>
    </recommendedName>
</protein>
<reference evidence="11" key="1">
    <citation type="journal article" date="2022" name="bioRxiv">
        <title>Deciphering the potential niche of two novel black yeast fungi from a biological soil crust based on their genomes, phenotypes, and melanin regulation.</title>
        <authorList>
            <consortium name="DOE Joint Genome Institute"/>
            <person name="Carr E.C."/>
            <person name="Barton Q."/>
            <person name="Grambo S."/>
            <person name="Sullivan M."/>
            <person name="Renfro C.M."/>
            <person name="Kuo A."/>
            <person name="Pangilinan J."/>
            <person name="Lipzen A."/>
            <person name="Keymanesh K."/>
            <person name="Savage E."/>
            <person name="Barry K."/>
            <person name="Grigoriev I.V."/>
            <person name="Riekhof W.R."/>
            <person name="Harris S.S."/>
        </authorList>
    </citation>
    <scope>NUCLEOTIDE SEQUENCE</scope>
    <source>
        <strain evidence="11">JF 03-4F</strain>
    </source>
</reference>
<evidence type="ECO:0000256" key="7">
    <source>
        <dbReference type="ARBA" id="ARBA00023277"/>
    </source>
</evidence>
<proteinExistence type="predicted"/>
<comment type="catalytic activity">
    <reaction evidence="9">
        <text>feruloyl-polysaccharide + H2O = ferulate + polysaccharide.</text>
        <dbReference type="EC" id="3.1.1.73"/>
    </reaction>
</comment>
<evidence type="ECO:0000256" key="3">
    <source>
        <dbReference type="ARBA" id="ARBA00022525"/>
    </source>
</evidence>
<dbReference type="PANTHER" id="PTHR38050">
    <property type="match status" value="1"/>
</dbReference>
<dbReference type="InterPro" id="IPR029058">
    <property type="entry name" value="AB_hydrolase_fold"/>
</dbReference>
<evidence type="ECO:0000313" key="12">
    <source>
        <dbReference type="Proteomes" id="UP001203852"/>
    </source>
</evidence>
<evidence type="ECO:0000256" key="1">
    <source>
        <dbReference type="ARBA" id="ARBA00004613"/>
    </source>
</evidence>
<gene>
    <name evidence="11" type="ORF">EDD36DRAFT_468628</name>
</gene>
<evidence type="ECO:0000256" key="8">
    <source>
        <dbReference type="ARBA" id="ARBA00023326"/>
    </source>
</evidence>
<dbReference type="Gene3D" id="3.40.50.1820">
    <property type="entry name" value="alpha/beta hydrolase"/>
    <property type="match status" value="1"/>
</dbReference>
<evidence type="ECO:0000256" key="2">
    <source>
        <dbReference type="ARBA" id="ARBA00013091"/>
    </source>
</evidence>
<dbReference type="Proteomes" id="UP001203852">
    <property type="component" value="Unassembled WGS sequence"/>
</dbReference>
<organism evidence="11 12">
    <name type="scientific">Exophiala viscosa</name>
    <dbReference type="NCBI Taxonomy" id="2486360"/>
    <lineage>
        <taxon>Eukaryota</taxon>
        <taxon>Fungi</taxon>
        <taxon>Dikarya</taxon>
        <taxon>Ascomycota</taxon>
        <taxon>Pezizomycotina</taxon>
        <taxon>Eurotiomycetes</taxon>
        <taxon>Chaetothyriomycetidae</taxon>
        <taxon>Chaetothyriales</taxon>
        <taxon>Herpotrichiellaceae</taxon>
        <taxon>Exophiala</taxon>
    </lineage>
</organism>
<comment type="subcellular location">
    <subcellularLocation>
        <location evidence="1">Secreted</location>
    </subcellularLocation>
</comment>
<name>A0AAN6DQJ3_9EURO</name>
<dbReference type="InterPro" id="IPR043595">
    <property type="entry name" value="FaeB/C/D"/>
</dbReference>
<feature type="region of interest" description="Disordered" evidence="10">
    <location>
        <begin position="1"/>
        <end position="38"/>
    </location>
</feature>
<dbReference type="GO" id="GO:0045493">
    <property type="term" value="P:xylan catabolic process"/>
    <property type="evidence" value="ECO:0007669"/>
    <property type="project" value="UniProtKB-KW"/>
</dbReference>
<keyword evidence="3" id="KW-0964">Secreted</keyword>
<sequence length="300" mass="33616">MSKQSDPPAKEPSHKSIPYEIRDTRLQPSPRHGLIHVPSSYSDSKSVPLIIALHGKGQPPKEFEYHTQLSNEETNQDAIVVYPEGIKLQWTGDPEAPPRSKIDDISFINILIEHVSKTHAIDSTQVYVIGFSNGGGLSGLLAGDPSASAKIAAFAVSSGAFYMDEALKEPLFSNPKPARIPVPFLEMHGDSDPVEHYDGKDTPDGPSYNVREYIERWAKLNNCSDEPQVEHLFDGKVEKLSWSSDKMENVVQHYKIQGFGHGWPTTYPLNNDEQRHGPTYFNATPIVLDFLKRFRQHDRS</sequence>
<evidence type="ECO:0000256" key="4">
    <source>
        <dbReference type="ARBA" id="ARBA00022651"/>
    </source>
</evidence>
<dbReference type="EC" id="3.1.1.73" evidence="2"/>
<evidence type="ECO:0000256" key="6">
    <source>
        <dbReference type="ARBA" id="ARBA00022801"/>
    </source>
</evidence>
<dbReference type="SUPFAM" id="SSF53474">
    <property type="entry name" value="alpha/beta-Hydrolases"/>
    <property type="match status" value="1"/>
</dbReference>
<keyword evidence="5" id="KW-0732">Signal</keyword>